<comment type="caution">
    <text evidence="4">The sequence shown here is derived from an EMBL/GenBank/DDBJ whole genome shotgun (WGS) entry which is preliminary data.</text>
</comment>
<sequence>MNNNPAADQKLKVLLAQGHWTDQEKQWMLSYLEKTEALELKAILQAEFDNPAAPTTDADPSAILAAINKRIDSSKQAGVQRMVRYRWVGVAAAILLMITGGYSIFYNKEQRQTAYTNTKAAEAAVDKDPGTEQAVLTLGDGSRITLNADERRVLAMQDGQTIASDKGVVAYDGQPAGSVVHNVITTSRGNQFSVKLSDGTRVWLNAASSIRYPTVFSSSERVVEITGEVYFEVAQDKSHPFIVKIHSGGKVAGEVKVLGTQFNINAYDDEHTVKTTLAEGKVQVSNASSTLALLPSEQAVLTKPTSGLKSRKVNIEKELAWHSGMFEFEDDDVATIMRQIARWYDVDISFNGAVPRQRFSGSIRRQATLNQVFQILKFSGISCSYNGRFVTVSSK</sequence>
<dbReference type="InterPro" id="IPR012373">
    <property type="entry name" value="Ferrdict_sens_TM"/>
</dbReference>
<dbReference type="Gene3D" id="3.55.50.30">
    <property type="match status" value="1"/>
</dbReference>
<keyword evidence="1" id="KW-0812">Transmembrane</keyword>
<feature type="domain" description="FecR protein" evidence="2">
    <location>
        <begin position="183"/>
        <end position="283"/>
    </location>
</feature>
<gene>
    <name evidence="4" type="ORF">MKP09_10945</name>
</gene>
<evidence type="ECO:0000313" key="5">
    <source>
        <dbReference type="Proteomes" id="UP001202248"/>
    </source>
</evidence>
<keyword evidence="5" id="KW-1185">Reference proteome</keyword>
<dbReference type="EMBL" id="JAKWBL010000001">
    <property type="protein sequence ID" value="MCH5598391.1"/>
    <property type="molecule type" value="Genomic_DNA"/>
</dbReference>
<keyword evidence="1" id="KW-1133">Transmembrane helix</keyword>
<dbReference type="Proteomes" id="UP001202248">
    <property type="component" value="Unassembled WGS sequence"/>
</dbReference>
<feature type="domain" description="Protein FecR C-terminal" evidence="3">
    <location>
        <begin position="326"/>
        <end position="391"/>
    </location>
</feature>
<accession>A0ABS9SJ83</accession>
<reference evidence="4 5" key="1">
    <citation type="submission" date="2022-02" db="EMBL/GenBank/DDBJ databases">
        <authorList>
            <person name="Min J."/>
        </authorList>
    </citation>
    <scope>NUCLEOTIDE SEQUENCE [LARGE SCALE GENOMIC DNA]</scope>
    <source>
        <strain evidence="4 5">GR10-1</strain>
    </source>
</reference>
<dbReference type="RefSeq" id="WP_240828842.1">
    <property type="nucleotide sequence ID" value="NZ_JAKWBL010000001.1"/>
</dbReference>
<dbReference type="Gene3D" id="2.60.120.1440">
    <property type="match status" value="1"/>
</dbReference>
<dbReference type="InterPro" id="IPR032508">
    <property type="entry name" value="FecR_C"/>
</dbReference>
<feature type="transmembrane region" description="Helical" evidence="1">
    <location>
        <begin position="85"/>
        <end position="105"/>
    </location>
</feature>
<dbReference type="PANTHER" id="PTHR30273:SF2">
    <property type="entry name" value="PROTEIN FECR"/>
    <property type="match status" value="1"/>
</dbReference>
<evidence type="ECO:0000313" key="4">
    <source>
        <dbReference type="EMBL" id="MCH5598391.1"/>
    </source>
</evidence>
<evidence type="ECO:0000259" key="3">
    <source>
        <dbReference type="Pfam" id="PF16344"/>
    </source>
</evidence>
<protein>
    <submittedName>
        <fullName evidence="4">FecR domain-containing protein</fullName>
    </submittedName>
</protein>
<evidence type="ECO:0000259" key="2">
    <source>
        <dbReference type="Pfam" id="PF04773"/>
    </source>
</evidence>
<keyword evidence="1" id="KW-0472">Membrane</keyword>
<proteinExistence type="predicted"/>
<organism evidence="4 5">
    <name type="scientific">Niabella ginsengisoli</name>
    <dbReference type="NCBI Taxonomy" id="522298"/>
    <lineage>
        <taxon>Bacteria</taxon>
        <taxon>Pseudomonadati</taxon>
        <taxon>Bacteroidota</taxon>
        <taxon>Chitinophagia</taxon>
        <taxon>Chitinophagales</taxon>
        <taxon>Chitinophagaceae</taxon>
        <taxon>Niabella</taxon>
    </lineage>
</organism>
<dbReference type="InterPro" id="IPR006860">
    <property type="entry name" value="FecR"/>
</dbReference>
<dbReference type="Pfam" id="PF16344">
    <property type="entry name" value="FecR_C"/>
    <property type="match status" value="1"/>
</dbReference>
<dbReference type="Pfam" id="PF04773">
    <property type="entry name" value="FecR"/>
    <property type="match status" value="1"/>
</dbReference>
<dbReference type="PANTHER" id="PTHR30273">
    <property type="entry name" value="PERIPLASMIC SIGNAL SENSOR AND SIGMA FACTOR ACTIVATOR FECR-RELATED"/>
    <property type="match status" value="1"/>
</dbReference>
<evidence type="ECO:0000256" key="1">
    <source>
        <dbReference type="SAM" id="Phobius"/>
    </source>
</evidence>
<name>A0ABS9SJ83_9BACT</name>